<dbReference type="Pfam" id="PF08229">
    <property type="entry name" value="SHR3_chaperone"/>
    <property type="match status" value="1"/>
</dbReference>
<accession>A0ABR2V4T2</accession>
<feature type="compositionally biased region" description="Basic and acidic residues" evidence="1">
    <location>
        <begin position="191"/>
        <end position="209"/>
    </location>
</feature>
<feature type="transmembrane region" description="Helical" evidence="2">
    <location>
        <begin position="171"/>
        <end position="189"/>
    </location>
</feature>
<feature type="region of interest" description="Disordered" evidence="1">
    <location>
        <begin position="191"/>
        <end position="220"/>
    </location>
</feature>
<dbReference type="EMBL" id="JARVKF010000146">
    <property type="protein sequence ID" value="KAK9421925.1"/>
    <property type="molecule type" value="Genomic_DNA"/>
</dbReference>
<feature type="transmembrane region" description="Helical" evidence="2">
    <location>
        <begin position="106"/>
        <end position="124"/>
    </location>
</feature>
<feature type="transmembrane region" description="Helical" evidence="2">
    <location>
        <begin position="78"/>
        <end position="99"/>
    </location>
</feature>
<dbReference type="SMART" id="SM00786">
    <property type="entry name" value="SHR3_chaperone"/>
    <property type="match status" value="1"/>
</dbReference>
<evidence type="ECO:0000256" key="2">
    <source>
        <dbReference type="SAM" id="Phobius"/>
    </source>
</evidence>
<evidence type="ECO:0000256" key="1">
    <source>
        <dbReference type="SAM" id="MobiDB-lite"/>
    </source>
</evidence>
<evidence type="ECO:0000313" key="4">
    <source>
        <dbReference type="Proteomes" id="UP001408356"/>
    </source>
</evidence>
<feature type="transmembrane region" description="Helical" evidence="2">
    <location>
        <begin position="21"/>
        <end position="44"/>
    </location>
</feature>
<organism evidence="3 4">
    <name type="scientific">Seiridium unicorne</name>
    <dbReference type="NCBI Taxonomy" id="138068"/>
    <lineage>
        <taxon>Eukaryota</taxon>
        <taxon>Fungi</taxon>
        <taxon>Dikarya</taxon>
        <taxon>Ascomycota</taxon>
        <taxon>Pezizomycotina</taxon>
        <taxon>Sordariomycetes</taxon>
        <taxon>Xylariomycetidae</taxon>
        <taxon>Amphisphaeriales</taxon>
        <taxon>Sporocadaceae</taxon>
        <taxon>Seiridium</taxon>
    </lineage>
</organism>
<dbReference type="InterPro" id="IPR013248">
    <property type="entry name" value="Psh3/Shr3"/>
</dbReference>
<keyword evidence="2" id="KW-0812">Transmembrane</keyword>
<dbReference type="Proteomes" id="UP001408356">
    <property type="component" value="Unassembled WGS sequence"/>
</dbReference>
<dbReference type="PANTHER" id="PTHR28228:SF1">
    <property type="entry name" value="SECRETORY COMPONENT PROTEIN SHR3"/>
    <property type="match status" value="1"/>
</dbReference>
<keyword evidence="4" id="KW-1185">Reference proteome</keyword>
<proteinExistence type="predicted"/>
<name>A0ABR2V4T2_9PEZI</name>
<protein>
    <submittedName>
        <fullName evidence="3">ER membrane protein SH3</fullName>
    </submittedName>
</protein>
<keyword evidence="2" id="KW-0472">Membrane</keyword>
<dbReference type="PANTHER" id="PTHR28228">
    <property type="entry name" value="SECRETORY COMPONENT PROTEIN SHR3"/>
    <property type="match status" value="1"/>
</dbReference>
<dbReference type="PIRSF" id="PIRSF029187">
    <property type="entry name" value="Shr3_AAP_chap"/>
    <property type="match status" value="1"/>
</dbReference>
<sequence>MTSLIAVDHSKKTTSANYRGSSSFATFLIIGPTCFFLGILFAQFSYDFPLLWTTDEVPPNYLDQLETHLKFIHAAPPLIARILHIMVGTGFLGFFVKLFKPSEANMLFDGAGLILYVIGVGIYITNIVKGLRTVSAGIWDESGNTREAPISGEAVLGREDSLKVLAASNTILALVLVGVLVLQAGQWYAERKDKEESEKFEQEDKEKKAHAGGAGSKKRQ</sequence>
<reference evidence="3 4" key="1">
    <citation type="journal article" date="2024" name="J. Plant Pathol.">
        <title>Sequence and assembly of the genome of Seiridium unicorne, isolate CBS 538.82, causal agent of cypress canker disease.</title>
        <authorList>
            <person name="Scali E."/>
            <person name="Rocca G.D."/>
            <person name="Danti R."/>
            <person name="Garbelotto M."/>
            <person name="Barberini S."/>
            <person name="Baroncelli R."/>
            <person name="Emiliani G."/>
        </authorList>
    </citation>
    <scope>NUCLEOTIDE SEQUENCE [LARGE SCALE GENOMIC DNA]</scope>
    <source>
        <strain evidence="3 4">BM-138-508</strain>
    </source>
</reference>
<keyword evidence="2" id="KW-1133">Transmembrane helix</keyword>
<evidence type="ECO:0000313" key="3">
    <source>
        <dbReference type="EMBL" id="KAK9421925.1"/>
    </source>
</evidence>
<gene>
    <name evidence="3" type="ORF">SUNI508_05225</name>
</gene>
<comment type="caution">
    <text evidence="3">The sequence shown here is derived from an EMBL/GenBank/DDBJ whole genome shotgun (WGS) entry which is preliminary data.</text>
</comment>